<dbReference type="FunFam" id="3.30.930.10:FF:000004">
    <property type="entry name" value="Alanine--tRNA ligase"/>
    <property type="match status" value="1"/>
</dbReference>
<dbReference type="Pfam" id="PF02272">
    <property type="entry name" value="DHHA1"/>
    <property type="match status" value="1"/>
</dbReference>
<keyword evidence="3 12" id="KW-0820">tRNA-binding</keyword>
<comment type="cofactor">
    <cofactor evidence="12">
        <name>Zn(2+)</name>
        <dbReference type="ChEBI" id="CHEBI:29105"/>
    </cofactor>
    <text evidence="12">Binds 1 zinc ion per subunit.</text>
</comment>
<dbReference type="GO" id="GO:0002161">
    <property type="term" value="F:aminoacyl-tRNA deacylase activity"/>
    <property type="evidence" value="ECO:0007669"/>
    <property type="project" value="TreeGrafter"/>
</dbReference>
<evidence type="ECO:0000259" key="14">
    <source>
        <dbReference type="PROSITE" id="PS50860"/>
    </source>
</evidence>
<feature type="domain" description="Alanyl-transfer RNA synthetases family profile" evidence="14">
    <location>
        <begin position="1"/>
        <end position="708"/>
    </location>
</feature>
<dbReference type="GO" id="GO:0006419">
    <property type="term" value="P:alanyl-tRNA aminoacylation"/>
    <property type="evidence" value="ECO:0007669"/>
    <property type="project" value="UniProtKB-UniRule"/>
</dbReference>
<dbReference type="GO" id="GO:0004813">
    <property type="term" value="F:alanine-tRNA ligase activity"/>
    <property type="evidence" value="ECO:0007669"/>
    <property type="project" value="UniProtKB-UniRule"/>
</dbReference>
<feature type="binding site" evidence="12">
    <location>
        <position position="669"/>
    </location>
    <ligand>
        <name>Zn(2+)</name>
        <dbReference type="ChEBI" id="CHEBI:29105"/>
    </ligand>
</feature>
<keyword evidence="12" id="KW-0963">Cytoplasm</keyword>
<dbReference type="InterPro" id="IPR012947">
    <property type="entry name" value="tRNA_SAD"/>
</dbReference>
<dbReference type="NCBIfam" id="TIGR00344">
    <property type="entry name" value="alaS"/>
    <property type="match status" value="1"/>
</dbReference>
<evidence type="ECO:0000256" key="8">
    <source>
        <dbReference type="ARBA" id="ARBA00022840"/>
    </source>
</evidence>
<keyword evidence="5 12" id="KW-0479">Metal-binding</keyword>
<organism evidence="15 16">
    <name type="scientific">Pseudomonas putida</name>
    <name type="common">Arthrobacter siderocapsulatus</name>
    <dbReference type="NCBI Taxonomy" id="303"/>
    <lineage>
        <taxon>Bacteria</taxon>
        <taxon>Pseudomonadati</taxon>
        <taxon>Pseudomonadota</taxon>
        <taxon>Gammaproteobacteria</taxon>
        <taxon>Pseudomonadales</taxon>
        <taxon>Pseudomonadaceae</taxon>
        <taxon>Pseudomonas</taxon>
    </lineage>
</organism>
<dbReference type="AlphaFoldDB" id="A0A7Y8D496"/>
<dbReference type="CDD" id="cd00673">
    <property type="entry name" value="AlaRS_core"/>
    <property type="match status" value="1"/>
</dbReference>
<dbReference type="SUPFAM" id="SSF55186">
    <property type="entry name" value="ThrRS/AlaRS common domain"/>
    <property type="match status" value="1"/>
</dbReference>
<keyword evidence="8 12" id="KW-0067">ATP-binding</keyword>
<comment type="domain">
    <text evidence="12">Consists of three domains; the N-terminal catalytic domain, the editing domain and the C-terminal C-Ala domain. The editing domain removes incorrectly charged amino acids, while the C-Ala domain, along with tRNA(Ala), serves as a bridge to cooperatively bring together the editing and aminoacylation centers thus stimulating deacylation of misacylated tRNAs.</text>
</comment>
<keyword evidence="4 12" id="KW-0436">Ligase</keyword>
<feature type="binding site" evidence="12">
    <location>
        <position position="562"/>
    </location>
    <ligand>
        <name>Zn(2+)</name>
        <dbReference type="ChEBI" id="CHEBI:29105"/>
    </ligand>
</feature>
<evidence type="ECO:0000256" key="9">
    <source>
        <dbReference type="ARBA" id="ARBA00022884"/>
    </source>
</evidence>
<proteinExistence type="inferred from homology"/>
<dbReference type="GO" id="GO:0008270">
    <property type="term" value="F:zinc ion binding"/>
    <property type="evidence" value="ECO:0007669"/>
    <property type="project" value="UniProtKB-UniRule"/>
</dbReference>
<dbReference type="Gene3D" id="3.30.930.10">
    <property type="entry name" value="Bira Bifunctional Protein, Domain 2"/>
    <property type="match status" value="1"/>
</dbReference>
<evidence type="ECO:0000256" key="1">
    <source>
        <dbReference type="ARBA" id="ARBA00004496"/>
    </source>
</evidence>
<dbReference type="FunFam" id="3.10.310.40:FF:000001">
    <property type="entry name" value="Alanine--tRNA ligase"/>
    <property type="match status" value="1"/>
</dbReference>
<dbReference type="FunFam" id="2.40.30.130:FF:000001">
    <property type="entry name" value="Alanine--tRNA ligase"/>
    <property type="match status" value="1"/>
</dbReference>
<comment type="subcellular location">
    <subcellularLocation>
        <location evidence="1 12">Cytoplasm</location>
    </subcellularLocation>
</comment>
<evidence type="ECO:0000256" key="7">
    <source>
        <dbReference type="ARBA" id="ARBA00022833"/>
    </source>
</evidence>
<feature type="coiled-coil region" evidence="13">
    <location>
        <begin position="706"/>
        <end position="758"/>
    </location>
</feature>
<comment type="function">
    <text evidence="12">Catalyzes the attachment of alanine to tRNA(Ala) in a two-step reaction: alanine is first activated by ATP to form Ala-AMP and then transferred to the acceptor end of tRNA(Ala). Also edits incorrectly charged Ser-tRNA(Ala) and Gly-tRNA(Ala) via its editing domain.</text>
</comment>
<dbReference type="Proteomes" id="UP000542695">
    <property type="component" value="Unassembled WGS sequence"/>
</dbReference>
<evidence type="ECO:0000256" key="10">
    <source>
        <dbReference type="ARBA" id="ARBA00022917"/>
    </source>
</evidence>
<evidence type="ECO:0000256" key="13">
    <source>
        <dbReference type="SAM" id="Coils"/>
    </source>
</evidence>
<evidence type="ECO:0000313" key="16">
    <source>
        <dbReference type="Proteomes" id="UP000542695"/>
    </source>
</evidence>
<dbReference type="HAMAP" id="MF_00036_B">
    <property type="entry name" value="Ala_tRNA_synth_B"/>
    <property type="match status" value="1"/>
</dbReference>
<keyword evidence="10 12" id="KW-0648">Protein biosynthesis</keyword>
<accession>A0A7Y8D496</accession>
<dbReference type="RefSeq" id="WP_147405221.1">
    <property type="nucleotide sequence ID" value="NZ_JACARV010000055.1"/>
</dbReference>
<dbReference type="GO" id="GO:0005829">
    <property type="term" value="C:cytosol"/>
    <property type="evidence" value="ECO:0007669"/>
    <property type="project" value="TreeGrafter"/>
</dbReference>
<evidence type="ECO:0000256" key="12">
    <source>
        <dbReference type="HAMAP-Rule" id="MF_00036"/>
    </source>
</evidence>
<dbReference type="Gene3D" id="2.40.30.130">
    <property type="match status" value="1"/>
</dbReference>
<evidence type="ECO:0000256" key="2">
    <source>
        <dbReference type="ARBA" id="ARBA00008226"/>
    </source>
</evidence>
<gene>
    <name evidence="12 15" type="primary">alaS</name>
    <name evidence="15" type="ORF">HX798_18510</name>
</gene>
<dbReference type="PRINTS" id="PR00980">
    <property type="entry name" value="TRNASYNTHALA"/>
</dbReference>
<dbReference type="InterPro" id="IPR018163">
    <property type="entry name" value="Thr/Ala-tRNA-synth_IIc_edit"/>
</dbReference>
<feature type="binding site" evidence="12">
    <location>
        <position position="665"/>
    </location>
    <ligand>
        <name>Zn(2+)</name>
        <dbReference type="ChEBI" id="CHEBI:29105"/>
    </ligand>
</feature>
<sequence>MKSAEIREAFLRFFEEQGHTRVASSSLIPNNDPTLLFTNAGMNQFKDCFLGAEKRAYTRAVSSQKCVRAGGKHNDLENVGYTARHHTFFEMLGNFSFGDYFKRDAITFAWTFLTSDKWLNLPKEKLWVTVYASDDEAYDIWTKEVGVPAERMVRIGDNKGAPYASDNFWTMGDTGPCGPCTEIFYDHGADIWGGPPGSPEEDGDRYIEIWNNVFMQFNRTADGVLHPLPAPSVDTGMGLERISAVMQHVHSNYEIDLFQNLLSAAAKAIGCSNDGQASLKVVADHIRSCGFLIADGVLPSNEGRGYVLRRIIRRACRHGNKLGAKGSFFYQIVAALAAEMGEAFPELKSQQAHIERVLKAEEEQFAKTLEQGLRILEQDLAQLKGDVVPGDVVFKLYDTYGFPMDLTADIARERELTIDEAGFEREMDAQRERARSASAFGMDYNSLVKVDTATDFVGYNATEGQGKVIALYKDGQSVDQLGEGEQGVVVLDRTPFYAESGGQVGDTGYLQSGAVRFDVQDTTKTGGAFLHHGVVASGALVIGSPVQAKVDAEVQHATSLNHSATHLLHEALRQVLGEHVQQKGSLVDSQRLRFDFSHFEAVTPAQIKALEDIVNREVRKNTPVETEVTDIETAKRKGAMALFGEKYGDTVRVLSMGGDFSVELCGGIHAKRTGDISLFKIISEGGVASGVRRIEAVTGAAALAYLNAAEEQVKEAAQLVKGNRDNLIDKLSAVLERNRQLEKQLEQLQAKAASAAGDDLSSAAVEVKGAKVLAARLDGQDGKALLALVDQLKNKLGHAVILLGSEHEGKVVLVAGVTKDLSSQLKAGDLMKQAAAAVGGKGGGRPDMAQGGGVDVAALDQALALAVPFAEQGL</sequence>
<dbReference type="InterPro" id="IPR023033">
    <property type="entry name" value="Ala_tRNA_ligase_euk/bac"/>
</dbReference>
<keyword evidence="7 12" id="KW-0862">Zinc</keyword>
<evidence type="ECO:0000256" key="6">
    <source>
        <dbReference type="ARBA" id="ARBA00022741"/>
    </source>
</evidence>
<evidence type="ECO:0000313" key="15">
    <source>
        <dbReference type="EMBL" id="NWC82263.1"/>
    </source>
</evidence>
<dbReference type="SUPFAM" id="SSF101353">
    <property type="entry name" value="Putative anticodon-binding domain of alanyl-tRNA synthetase (AlaRS)"/>
    <property type="match status" value="1"/>
</dbReference>
<dbReference type="PROSITE" id="PS50860">
    <property type="entry name" value="AA_TRNA_LIGASE_II_ALA"/>
    <property type="match status" value="1"/>
</dbReference>
<evidence type="ECO:0000256" key="5">
    <source>
        <dbReference type="ARBA" id="ARBA00022723"/>
    </source>
</evidence>
<dbReference type="InterPro" id="IPR018165">
    <property type="entry name" value="Ala-tRNA-synth_IIc_core"/>
</dbReference>
<evidence type="ECO:0000256" key="4">
    <source>
        <dbReference type="ARBA" id="ARBA00022598"/>
    </source>
</evidence>
<dbReference type="InterPro" id="IPR009000">
    <property type="entry name" value="Transl_B-barrel_sf"/>
</dbReference>
<dbReference type="InterPro" id="IPR018162">
    <property type="entry name" value="Ala-tRNA-ligase_IIc_anticod-bd"/>
</dbReference>
<dbReference type="SUPFAM" id="SSF50447">
    <property type="entry name" value="Translation proteins"/>
    <property type="match status" value="1"/>
</dbReference>
<reference evidence="15 16" key="1">
    <citation type="submission" date="2020-04" db="EMBL/GenBank/DDBJ databases">
        <title>Molecular characterization of pseudomonads from Agaricus bisporus reveal novel blotch 2 pathogens in Western Europe.</title>
        <authorList>
            <person name="Taparia T."/>
            <person name="Krijger M."/>
            <person name="Haynes E."/>
            <person name="Elpinstone J.G."/>
            <person name="Noble R."/>
            <person name="Van Der Wolf J."/>
        </authorList>
    </citation>
    <scope>NUCLEOTIDE SEQUENCE [LARGE SCALE GENOMIC DNA]</scope>
    <source>
        <strain evidence="15 16">P7765</strain>
    </source>
</reference>
<dbReference type="InterPro" id="IPR003156">
    <property type="entry name" value="DHHA1_dom"/>
</dbReference>
<dbReference type="InterPro" id="IPR002318">
    <property type="entry name" value="Ala-tRNA-lgiase_IIc"/>
</dbReference>
<dbReference type="SUPFAM" id="SSF55681">
    <property type="entry name" value="Class II aaRS and biotin synthetases"/>
    <property type="match status" value="1"/>
</dbReference>
<protein>
    <recommendedName>
        <fullName evidence="12">Alanine--tRNA ligase</fullName>
        <ecNumber evidence="12">6.1.1.7</ecNumber>
    </recommendedName>
    <alternativeName>
        <fullName evidence="12">Alanyl-tRNA synthetase</fullName>
        <shortName evidence="12">AlaRS</shortName>
    </alternativeName>
</protein>
<keyword evidence="11 12" id="KW-0030">Aminoacyl-tRNA synthetase</keyword>
<dbReference type="Gene3D" id="6.10.250.550">
    <property type="match status" value="1"/>
</dbReference>
<feature type="binding site" evidence="12">
    <location>
        <position position="566"/>
    </location>
    <ligand>
        <name>Zn(2+)</name>
        <dbReference type="ChEBI" id="CHEBI:29105"/>
    </ligand>
</feature>
<dbReference type="SMART" id="SM00863">
    <property type="entry name" value="tRNA_SAD"/>
    <property type="match status" value="1"/>
</dbReference>
<dbReference type="InterPro" id="IPR045864">
    <property type="entry name" value="aa-tRNA-synth_II/BPL/LPL"/>
</dbReference>
<dbReference type="InterPro" id="IPR018164">
    <property type="entry name" value="Ala-tRNA-synth_IIc_N"/>
</dbReference>
<name>A0A7Y8D496_PSEPU</name>
<dbReference type="Pfam" id="PF01411">
    <property type="entry name" value="tRNA-synt_2c"/>
    <property type="match status" value="1"/>
</dbReference>
<keyword evidence="13" id="KW-0175">Coiled coil</keyword>
<keyword evidence="9 12" id="KW-0694">RNA-binding</keyword>
<dbReference type="EC" id="6.1.1.7" evidence="12"/>
<dbReference type="Gene3D" id="3.10.310.40">
    <property type="match status" value="1"/>
</dbReference>
<dbReference type="EMBL" id="JACARV010000055">
    <property type="protein sequence ID" value="NWC82263.1"/>
    <property type="molecule type" value="Genomic_DNA"/>
</dbReference>
<comment type="similarity">
    <text evidence="2 12">Belongs to the class-II aminoacyl-tRNA synthetase family.</text>
</comment>
<dbReference type="Gene3D" id="3.30.980.10">
    <property type="entry name" value="Threonyl-trna Synthetase, Chain A, domain 2"/>
    <property type="match status" value="1"/>
</dbReference>
<comment type="caution">
    <text evidence="15">The sequence shown here is derived from an EMBL/GenBank/DDBJ whole genome shotgun (WGS) entry which is preliminary data.</text>
</comment>
<dbReference type="PANTHER" id="PTHR11777:SF9">
    <property type="entry name" value="ALANINE--TRNA LIGASE, CYTOPLASMIC"/>
    <property type="match status" value="1"/>
</dbReference>
<keyword evidence="6 12" id="KW-0547">Nucleotide-binding</keyword>
<evidence type="ECO:0000256" key="3">
    <source>
        <dbReference type="ARBA" id="ARBA00022555"/>
    </source>
</evidence>
<dbReference type="InterPro" id="IPR050058">
    <property type="entry name" value="Ala-tRNA_ligase"/>
</dbReference>
<comment type="catalytic activity">
    <reaction evidence="12">
        <text>tRNA(Ala) + L-alanine + ATP = L-alanyl-tRNA(Ala) + AMP + diphosphate</text>
        <dbReference type="Rhea" id="RHEA:12540"/>
        <dbReference type="Rhea" id="RHEA-COMP:9657"/>
        <dbReference type="Rhea" id="RHEA-COMP:9923"/>
        <dbReference type="ChEBI" id="CHEBI:30616"/>
        <dbReference type="ChEBI" id="CHEBI:33019"/>
        <dbReference type="ChEBI" id="CHEBI:57972"/>
        <dbReference type="ChEBI" id="CHEBI:78442"/>
        <dbReference type="ChEBI" id="CHEBI:78497"/>
        <dbReference type="ChEBI" id="CHEBI:456215"/>
        <dbReference type="EC" id="6.1.1.7"/>
    </reaction>
</comment>
<dbReference type="FunFam" id="3.30.980.10:FF:000004">
    <property type="entry name" value="Alanine--tRNA ligase, cytoplasmic"/>
    <property type="match status" value="1"/>
</dbReference>
<dbReference type="FunFam" id="3.30.54.20:FF:000001">
    <property type="entry name" value="Alanine--tRNA ligase"/>
    <property type="match status" value="1"/>
</dbReference>
<dbReference type="Pfam" id="PF07973">
    <property type="entry name" value="tRNA_SAD"/>
    <property type="match status" value="1"/>
</dbReference>
<dbReference type="PANTHER" id="PTHR11777">
    <property type="entry name" value="ALANYL-TRNA SYNTHETASE"/>
    <property type="match status" value="1"/>
</dbReference>
<dbReference type="GO" id="GO:0000049">
    <property type="term" value="F:tRNA binding"/>
    <property type="evidence" value="ECO:0007669"/>
    <property type="project" value="UniProtKB-KW"/>
</dbReference>
<dbReference type="GO" id="GO:0005524">
    <property type="term" value="F:ATP binding"/>
    <property type="evidence" value="ECO:0007669"/>
    <property type="project" value="UniProtKB-UniRule"/>
</dbReference>
<dbReference type="Gene3D" id="3.30.54.20">
    <property type="match status" value="1"/>
</dbReference>
<evidence type="ECO:0000256" key="11">
    <source>
        <dbReference type="ARBA" id="ARBA00023146"/>
    </source>
</evidence>
<dbReference type="GO" id="GO:0045892">
    <property type="term" value="P:negative regulation of DNA-templated transcription"/>
    <property type="evidence" value="ECO:0007669"/>
    <property type="project" value="TreeGrafter"/>
</dbReference>